<feature type="non-terminal residue" evidence="8">
    <location>
        <position position="1"/>
    </location>
</feature>
<dbReference type="PANTHER" id="PTHR23294:SF0">
    <property type="entry name" value="UNC93-LIKE PROTEIN MFSD11"/>
    <property type="match status" value="1"/>
</dbReference>
<evidence type="ECO:0000256" key="4">
    <source>
        <dbReference type="ARBA" id="ARBA00023136"/>
    </source>
</evidence>
<feature type="signal peptide" evidence="7">
    <location>
        <begin position="1"/>
        <end position="18"/>
    </location>
</feature>
<keyword evidence="2 6" id="KW-0812">Transmembrane</keyword>
<dbReference type="InterPro" id="IPR051617">
    <property type="entry name" value="UNC-93-like_regulator"/>
</dbReference>
<organism evidence="8">
    <name type="scientific">Homalodisca liturata</name>
    <dbReference type="NCBI Taxonomy" id="320908"/>
    <lineage>
        <taxon>Eukaryota</taxon>
        <taxon>Metazoa</taxon>
        <taxon>Ecdysozoa</taxon>
        <taxon>Arthropoda</taxon>
        <taxon>Hexapoda</taxon>
        <taxon>Insecta</taxon>
        <taxon>Pterygota</taxon>
        <taxon>Neoptera</taxon>
        <taxon>Paraneoptera</taxon>
        <taxon>Hemiptera</taxon>
        <taxon>Auchenorrhyncha</taxon>
        <taxon>Membracoidea</taxon>
        <taxon>Cicadellidae</taxon>
        <taxon>Cicadellinae</taxon>
        <taxon>Proconiini</taxon>
        <taxon>Homalodisca</taxon>
    </lineage>
</organism>
<evidence type="ECO:0000256" key="3">
    <source>
        <dbReference type="ARBA" id="ARBA00022989"/>
    </source>
</evidence>
<dbReference type="AlphaFoldDB" id="A0A1B6K1W0"/>
<reference evidence="8" key="1">
    <citation type="submission" date="2015-11" db="EMBL/GenBank/DDBJ databases">
        <title>De novo transcriptome assembly of four potential Pierce s Disease insect vectors from Arizona vineyards.</title>
        <authorList>
            <person name="Tassone E.E."/>
        </authorList>
    </citation>
    <scope>NUCLEOTIDE SEQUENCE</scope>
</reference>
<evidence type="ECO:0008006" key="9">
    <source>
        <dbReference type="Google" id="ProtNLM"/>
    </source>
</evidence>
<keyword evidence="4 6" id="KW-0472">Membrane</keyword>
<feature type="transmembrane region" description="Helical" evidence="6">
    <location>
        <begin position="50"/>
        <end position="71"/>
    </location>
</feature>
<evidence type="ECO:0000313" key="8">
    <source>
        <dbReference type="EMBL" id="JAT05421.1"/>
    </source>
</evidence>
<name>A0A1B6K1W0_9HEMI</name>
<evidence type="ECO:0000256" key="7">
    <source>
        <dbReference type="SAM" id="SignalP"/>
    </source>
</evidence>
<dbReference type="EMBL" id="GECU01002286">
    <property type="protein sequence ID" value="JAT05421.1"/>
    <property type="molecule type" value="Transcribed_RNA"/>
</dbReference>
<keyword evidence="3 6" id="KW-1133">Transmembrane helix</keyword>
<protein>
    <recommendedName>
        <fullName evidence="9">Major facilitator superfamily (MFS) profile domain-containing protein</fullName>
    </recommendedName>
</protein>
<dbReference type="GO" id="GO:0016020">
    <property type="term" value="C:membrane"/>
    <property type="evidence" value="ECO:0007669"/>
    <property type="project" value="UniProtKB-SubCell"/>
</dbReference>
<feature type="non-terminal residue" evidence="8">
    <location>
        <position position="119"/>
    </location>
</feature>
<proteinExistence type="predicted"/>
<comment type="subcellular location">
    <subcellularLocation>
        <location evidence="1">Membrane</location>
        <topology evidence="1">Multi-pass membrane protein</topology>
    </subcellularLocation>
</comment>
<feature type="chain" id="PRO_5008586230" description="Major facilitator superfamily (MFS) profile domain-containing protein" evidence="7">
    <location>
        <begin position="19"/>
        <end position="119"/>
    </location>
</feature>
<evidence type="ECO:0000256" key="6">
    <source>
        <dbReference type="SAM" id="Phobius"/>
    </source>
</evidence>
<dbReference type="Pfam" id="PF05978">
    <property type="entry name" value="UNC-93"/>
    <property type="match status" value="1"/>
</dbReference>
<evidence type="ECO:0000256" key="2">
    <source>
        <dbReference type="ARBA" id="ARBA00022692"/>
    </source>
</evidence>
<evidence type="ECO:0000256" key="1">
    <source>
        <dbReference type="ARBA" id="ARBA00004141"/>
    </source>
</evidence>
<dbReference type="InterPro" id="IPR010291">
    <property type="entry name" value="Ion_channel_UNC-93"/>
</dbReference>
<gene>
    <name evidence="8" type="ORF">g.10867</name>
</gene>
<keyword evidence="5" id="KW-0325">Glycoprotein</keyword>
<sequence>GLSCVALVMFLFLQPGERESKPEKKQNSCETTVNALKKTWSIFTSREMQILSIAFFYVGLSCVALVMFLFLQPGERESKPEKKQNSCETTVNALKKTWSIFTSREMQILSIAFFYVGLS</sequence>
<evidence type="ECO:0000256" key="5">
    <source>
        <dbReference type="ARBA" id="ARBA00023180"/>
    </source>
</evidence>
<dbReference type="PANTHER" id="PTHR23294">
    <property type="entry name" value="ET TRANSLATION PRODUCT-RELATED"/>
    <property type="match status" value="1"/>
</dbReference>
<accession>A0A1B6K1W0</accession>
<keyword evidence="7" id="KW-0732">Signal</keyword>